<dbReference type="CDD" id="cd03801">
    <property type="entry name" value="GT4_PimA-like"/>
    <property type="match status" value="1"/>
</dbReference>
<dbReference type="EMBL" id="LGCK01000004">
    <property type="protein sequence ID" value="KPL74027.1"/>
    <property type="molecule type" value="Genomic_DNA"/>
</dbReference>
<keyword evidence="3" id="KW-1185">Reference proteome</keyword>
<gene>
    <name evidence="2" type="ORF">ADM99_01985</name>
</gene>
<feature type="domain" description="Glycosyl transferase family 1" evidence="1">
    <location>
        <begin position="204"/>
        <end position="354"/>
    </location>
</feature>
<dbReference type="Pfam" id="PF00534">
    <property type="entry name" value="Glycos_transf_1"/>
    <property type="match status" value="1"/>
</dbReference>
<dbReference type="InterPro" id="IPR050194">
    <property type="entry name" value="Glycosyltransferase_grp1"/>
</dbReference>
<dbReference type="RefSeq" id="WP_062422996.1">
    <property type="nucleotide sequence ID" value="NZ_BBYA01000012.1"/>
</dbReference>
<evidence type="ECO:0000313" key="3">
    <source>
        <dbReference type="Proteomes" id="UP000050430"/>
    </source>
</evidence>
<dbReference type="PANTHER" id="PTHR45947:SF3">
    <property type="entry name" value="SULFOQUINOVOSYL TRANSFERASE SQD2"/>
    <property type="match status" value="1"/>
</dbReference>
<dbReference type="AlphaFoldDB" id="A0A0P6XFP7"/>
<comment type="caution">
    <text evidence="2">The sequence shown here is derived from an EMBL/GenBank/DDBJ whole genome shotgun (WGS) entry which is preliminary data.</text>
</comment>
<dbReference type="Gene3D" id="3.40.50.2000">
    <property type="entry name" value="Glycogen Phosphorylase B"/>
    <property type="match status" value="1"/>
</dbReference>
<dbReference type="GO" id="GO:0016757">
    <property type="term" value="F:glycosyltransferase activity"/>
    <property type="evidence" value="ECO:0007669"/>
    <property type="project" value="InterPro"/>
</dbReference>
<dbReference type="OrthoDB" id="9787617at2"/>
<sequence>MPSSTPRLFVSLIGDIQNEPSAQVKYGHFLKALETQFKLVVYDATLRGFPRLVNQMQVFHPDITLWKERFYQNVPAFKMRSEKMAAALKKEIGRVDAIFQIGVLWDTLWKDAPIPSVIYTDYTSTLASRKPEWGRSPLSPADLAAWLSMEKKAYQRSSHICTRGQYVRQSVINDYGIPETKVTAIGGGVNFGALPEPSNRPLSSSPTILFIGKDFLRKGGDVLIRAFQKVRKSAPDARLVMMTAGIPQEQYDLTGVEIIEPTWNREKICELYRGADCFVLPSRLETWGDVILEAMSFGLPCIGVSGEAMSEIIEDGRTGLVIPPNDEDALEKALLWLLSNRENARQYGSAARERVETLYTWEVVSKKLVPIVISAIRS</sequence>
<reference evidence="2 3" key="1">
    <citation type="submission" date="2015-07" db="EMBL/GenBank/DDBJ databases">
        <title>Genome sequence of Leptolinea tardivitalis DSM 16556.</title>
        <authorList>
            <person name="Hemp J."/>
            <person name="Ward L.M."/>
            <person name="Pace L.A."/>
            <person name="Fischer W.W."/>
        </authorList>
    </citation>
    <scope>NUCLEOTIDE SEQUENCE [LARGE SCALE GENOMIC DNA]</scope>
    <source>
        <strain evidence="2 3">YMTK-2</strain>
    </source>
</reference>
<evidence type="ECO:0000313" key="2">
    <source>
        <dbReference type="EMBL" id="KPL74027.1"/>
    </source>
</evidence>
<protein>
    <recommendedName>
        <fullName evidence="1">Glycosyl transferase family 1 domain-containing protein</fullName>
    </recommendedName>
</protein>
<dbReference type="STRING" id="229920.ADM99_01985"/>
<evidence type="ECO:0000259" key="1">
    <source>
        <dbReference type="Pfam" id="PF00534"/>
    </source>
</evidence>
<dbReference type="PANTHER" id="PTHR45947">
    <property type="entry name" value="SULFOQUINOVOSYL TRANSFERASE SQD2"/>
    <property type="match status" value="1"/>
</dbReference>
<proteinExistence type="predicted"/>
<name>A0A0P6XFP7_9CHLR</name>
<dbReference type="Proteomes" id="UP000050430">
    <property type="component" value="Unassembled WGS sequence"/>
</dbReference>
<dbReference type="InterPro" id="IPR001296">
    <property type="entry name" value="Glyco_trans_1"/>
</dbReference>
<organism evidence="2 3">
    <name type="scientific">Leptolinea tardivitalis</name>
    <dbReference type="NCBI Taxonomy" id="229920"/>
    <lineage>
        <taxon>Bacteria</taxon>
        <taxon>Bacillati</taxon>
        <taxon>Chloroflexota</taxon>
        <taxon>Anaerolineae</taxon>
        <taxon>Anaerolineales</taxon>
        <taxon>Anaerolineaceae</taxon>
        <taxon>Leptolinea</taxon>
    </lineage>
</organism>
<accession>A0A0P6XFP7</accession>
<dbReference type="PATRIC" id="fig|229920.5.peg.3315"/>
<dbReference type="SUPFAM" id="SSF53756">
    <property type="entry name" value="UDP-Glycosyltransferase/glycogen phosphorylase"/>
    <property type="match status" value="1"/>
</dbReference>